<dbReference type="InterPro" id="IPR027417">
    <property type="entry name" value="P-loop_NTPase"/>
</dbReference>
<keyword evidence="4" id="KW-1185">Reference proteome</keyword>
<feature type="domain" description="DUF234" evidence="2">
    <location>
        <begin position="320"/>
        <end position="417"/>
    </location>
</feature>
<dbReference type="InterPro" id="IPR004256">
    <property type="entry name" value="DUF234"/>
</dbReference>
<dbReference type="RefSeq" id="WP_055032279.1">
    <property type="nucleotide sequence ID" value="NZ_LKBG01000021.1"/>
</dbReference>
<evidence type="ECO:0000313" key="4">
    <source>
        <dbReference type="Proteomes" id="UP000050320"/>
    </source>
</evidence>
<dbReference type="Pfam" id="PF03008">
    <property type="entry name" value="DUF234"/>
    <property type="match status" value="1"/>
</dbReference>
<evidence type="ECO:0000259" key="1">
    <source>
        <dbReference type="Pfam" id="PF01637"/>
    </source>
</evidence>
<dbReference type="InterPro" id="IPR011335">
    <property type="entry name" value="Restrct_endonuc-II-like"/>
</dbReference>
<evidence type="ECO:0000313" key="3">
    <source>
        <dbReference type="EMBL" id="KQB36385.1"/>
    </source>
</evidence>
<reference evidence="3 4" key="1">
    <citation type="submission" date="2015-09" db="EMBL/GenBank/DDBJ databases">
        <title>Heavy metals and arsenic resistance mechanisms in polyextremophilic archaea of the family Ferroplasmaceae.</title>
        <authorList>
            <person name="Bulaev A.G."/>
            <person name="Kanygina A.V."/>
        </authorList>
    </citation>
    <scope>NUCLEOTIDE SEQUENCE [LARGE SCALE GENOMIC DNA]</scope>
    <source>
        <strain evidence="3 4">VT</strain>
    </source>
</reference>
<dbReference type="SUPFAM" id="SSF52980">
    <property type="entry name" value="Restriction endonuclease-like"/>
    <property type="match status" value="1"/>
</dbReference>
<proteinExistence type="predicted"/>
<dbReference type="PANTHER" id="PTHR34704">
    <property type="entry name" value="ATPASE"/>
    <property type="match status" value="1"/>
</dbReference>
<organism evidence="3 4">
    <name type="scientific">Acidiplasma aeolicum</name>
    <dbReference type="NCBI Taxonomy" id="507754"/>
    <lineage>
        <taxon>Archaea</taxon>
        <taxon>Methanobacteriati</taxon>
        <taxon>Thermoplasmatota</taxon>
        <taxon>Thermoplasmata</taxon>
        <taxon>Thermoplasmatales</taxon>
        <taxon>Ferroplasmaceae</taxon>
        <taxon>Acidiplasma</taxon>
    </lineage>
</organism>
<dbReference type="InterPro" id="IPR011579">
    <property type="entry name" value="ATPase_dom"/>
</dbReference>
<dbReference type="EMBL" id="LKBG01000021">
    <property type="protein sequence ID" value="KQB36385.1"/>
    <property type="molecule type" value="Genomic_DNA"/>
</dbReference>
<dbReference type="OrthoDB" id="132045at2157"/>
<dbReference type="AlphaFoldDB" id="A0A0Q0VXF5"/>
<dbReference type="Gene3D" id="3.40.50.300">
    <property type="entry name" value="P-loop containing nucleotide triphosphate hydrolases"/>
    <property type="match status" value="1"/>
</dbReference>
<gene>
    <name evidence="3" type="ORF">AOG54_07535</name>
</gene>
<dbReference type="Proteomes" id="UP000050320">
    <property type="component" value="Unassembled WGS sequence"/>
</dbReference>
<comment type="caution">
    <text evidence="3">The sequence shown here is derived from an EMBL/GenBank/DDBJ whole genome shotgun (WGS) entry which is preliminary data.</text>
</comment>
<dbReference type="InterPro" id="IPR036390">
    <property type="entry name" value="WH_DNA-bd_sf"/>
</dbReference>
<dbReference type="SUPFAM" id="SSF52540">
    <property type="entry name" value="P-loop containing nucleoside triphosphate hydrolases"/>
    <property type="match status" value="1"/>
</dbReference>
<evidence type="ECO:0008006" key="5">
    <source>
        <dbReference type="Google" id="ProtNLM"/>
    </source>
</evidence>
<evidence type="ECO:0000259" key="2">
    <source>
        <dbReference type="Pfam" id="PF03008"/>
    </source>
</evidence>
<dbReference type="GO" id="GO:0005524">
    <property type="term" value="F:ATP binding"/>
    <property type="evidence" value="ECO:0007669"/>
    <property type="project" value="InterPro"/>
</dbReference>
<protein>
    <recommendedName>
        <fullName evidence="5">ATPase</fullName>
    </recommendedName>
</protein>
<dbReference type="PANTHER" id="PTHR34704:SF1">
    <property type="entry name" value="ATPASE"/>
    <property type="match status" value="1"/>
</dbReference>
<dbReference type="Pfam" id="PF01637">
    <property type="entry name" value="ATPase_2"/>
    <property type="match status" value="1"/>
</dbReference>
<sequence>MSQQKFIDREEEMEILKNQYDMEGSGLIVIYGRRRVGKTELINNFMSGHGLYFLATNEGDTENIRNFQKLLSEFLNDKNIEYAYYNDWYSLFSSIVNNINFIEKTKKSKIIIAIDEFPYLIEANRSIPSIFQKIYDSFLKNNNVFLILSGSSVSIMENDVLSYKSPLYGRRTGQIRIKPLKFKFINNFLKYNIEDLCNSYFVLGGIPEYILKFNTNLSFWNNLKNNFLNRGSYLYEEAEFLLRGELREARNYFTILKAIAIGNHRLNEICSYTGMDKSMVSKYIDVLISLDFIEPEIPFGSDKNFKRRLYWIKDNYLSFWFRYILPNKSEIENSRTERVFNYIKNDFNTYAGEKFEYLIRSLIYDGLTGKYYDNVSRWWGKNKLKNKGNDIEEIDIVAYSSERNELLFGECKWTNKKISASLIDKLMEKSKILLKNYNNCNVIYALFSKSGFIENKNTIKNKNIILMDLNDVKNFIEKNKS</sequence>
<name>A0A0Q0VXF5_9ARCH</name>
<dbReference type="SUPFAM" id="SSF46785">
    <property type="entry name" value="Winged helix' DNA-binding domain"/>
    <property type="match status" value="1"/>
</dbReference>
<feature type="domain" description="ATPase" evidence="1">
    <location>
        <begin position="6"/>
        <end position="212"/>
    </location>
</feature>
<accession>A0A0Q0VXF5</accession>